<proteinExistence type="inferred from homology"/>
<dbReference type="InterPro" id="IPR027417">
    <property type="entry name" value="P-loop_NTPase"/>
</dbReference>
<dbReference type="GO" id="GO:0005524">
    <property type="term" value="F:ATP binding"/>
    <property type="evidence" value="ECO:0007669"/>
    <property type="project" value="UniProtKB-KW"/>
</dbReference>
<dbReference type="SUPFAM" id="SSF55729">
    <property type="entry name" value="Acyl-CoA N-acyltransferases (Nat)"/>
    <property type="match status" value="1"/>
</dbReference>
<dbReference type="PANTHER" id="PTHR23073">
    <property type="entry name" value="26S PROTEASOME REGULATORY SUBUNIT"/>
    <property type="match status" value="1"/>
</dbReference>
<dbReference type="Pfam" id="PF00583">
    <property type="entry name" value="Acetyltransf_1"/>
    <property type="match status" value="1"/>
</dbReference>
<keyword evidence="3 4" id="KW-0067">ATP-binding</keyword>
<evidence type="ECO:0000256" key="2">
    <source>
        <dbReference type="ARBA" id="ARBA00022741"/>
    </source>
</evidence>
<dbReference type="GO" id="GO:0016747">
    <property type="term" value="F:acyltransferase activity, transferring groups other than amino-acyl groups"/>
    <property type="evidence" value="ECO:0007669"/>
    <property type="project" value="InterPro"/>
</dbReference>
<dbReference type="CDD" id="cd04301">
    <property type="entry name" value="NAT_SF"/>
    <property type="match status" value="1"/>
</dbReference>
<accession>A0A345T519</accession>
<reference evidence="7" key="1">
    <citation type="submission" date="2018-07" db="EMBL/GenBank/DDBJ databases">
        <title>Streptacidiphilus bronchialis DSM 106435 chromosome.</title>
        <authorList>
            <person name="Batra D."/>
            <person name="Gulvik C.A."/>
        </authorList>
    </citation>
    <scope>NUCLEOTIDE SEQUENCE [LARGE SCALE GENOMIC DNA]</scope>
    <source>
        <strain evidence="7">DSM 106435</strain>
    </source>
</reference>
<evidence type="ECO:0000259" key="5">
    <source>
        <dbReference type="PROSITE" id="PS51186"/>
    </source>
</evidence>
<dbReference type="GO" id="GO:0016887">
    <property type="term" value="F:ATP hydrolysis activity"/>
    <property type="evidence" value="ECO:0007669"/>
    <property type="project" value="InterPro"/>
</dbReference>
<evidence type="ECO:0000313" key="7">
    <source>
        <dbReference type="Proteomes" id="UP000249340"/>
    </source>
</evidence>
<keyword evidence="2 4" id="KW-0547">Nucleotide-binding</keyword>
<dbReference type="Gene3D" id="3.40.50.300">
    <property type="entry name" value="P-loop containing nucleotide triphosphate hydrolases"/>
    <property type="match status" value="1"/>
</dbReference>
<dbReference type="CDD" id="cd19481">
    <property type="entry name" value="RecA-like_protease"/>
    <property type="match status" value="1"/>
</dbReference>
<name>A0A345T519_9ACTN</name>
<dbReference type="InterPro" id="IPR003959">
    <property type="entry name" value="ATPase_AAA_core"/>
</dbReference>
<keyword evidence="6" id="KW-0808">Transferase</keyword>
<evidence type="ECO:0000256" key="3">
    <source>
        <dbReference type="ARBA" id="ARBA00022840"/>
    </source>
</evidence>
<evidence type="ECO:0000256" key="4">
    <source>
        <dbReference type="RuleBase" id="RU003651"/>
    </source>
</evidence>
<dbReference type="InterPro" id="IPR050221">
    <property type="entry name" value="26S_Proteasome_ATPase"/>
</dbReference>
<dbReference type="EMBL" id="CP031264">
    <property type="protein sequence ID" value="AXI81074.1"/>
    <property type="molecule type" value="Genomic_DNA"/>
</dbReference>
<keyword evidence="7" id="KW-1185">Reference proteome</keyword>
<dbReference type="SMART" id="SM00382">
    <property type="entry name" value="AAA"/>
    <property type="match status" value="1"/>
</dbReference>
<gene>
    <name evidence="6" type="ORF">C7M71_001475</name>
</gene>
<evidence type="ECO:0000256" key="1">
    <source>
        <dbReference type="ARBA" id="ARBA00006914"/>
    </source>
</evidence>
<dbReference type="InterPro" id="IPR003960">
    <property type="entry name" value="ATPase_AAA_CS"/>
</dbReference>
<dbReference type="PROSITE" id="PS51186">
    <property type="entry name" value="GNAT"/>
    <property type="match status" value="1"/>
</dbReference>
<sequence length="426" mass="45830">MSAWRFRDFHDGDLDQAIQVWDQSRQTDDRFPVFPVSEVMAAARSGQPAVVAVVGEELVGMAVAQVQGERAWVLLVALAARWRHRGIGSALLVELERRLRELGVRRISALLPESATGAKALENSGYGSRGGLTYFEKLEHLGPADAGLLAELGGRVMPAGLWEALAGMEQEKRVVERRVVLPLARPDLADRHGVVPPKAVILFGPPGTGKTSFAKAVASRLGWPFVELFPSRLAASTGGGLAASLREVFADLAGLESVLLFIDEVEEIAGVRSGQAVDPARGVTNELLKLIPGFREHEGRLLICATNSVRSLDSAFLRPGRFDYVIPIGPPDPAARAAVWARYLGAAAATVDIARLVAASEMLTPADIEFAARKGAQAAFEQEVTEGRGEPAGTEDYLAAIADTRPTLTDQALAEFQEDIERYTRL</sequence>
<dbReference type="PROSITE" id="PS00674">
    <property type="entry name" value="AAA"/>
    <property type="match status" value="1"/>
</dbReference>
<dbReference type="Proteomes" id="UP000249340">
    <property type="component" value="Chromosome"/>
</dbReference>
<dbReference type="OrthoDB" id="9809379at2"/>
<evidence type="ECO:0000313" key="6">
    <source>
        <dbReference type="EMBL" id="AXI81074.1"/>
    </source>
</evidence>
<dbReference type="SUPFAM" id="SSF52540">
    <property type="entry name" value="P-loop containing nucleoside triphosphate hydrolases"/>
    <property type="match status" value="1"/>
</dbReference>
<organism evidence="6 7">
    <name type="scientific">Peterkaempfera bronchialis</name>
    <dbReference type="NCBI Taxonomy" id="2126346"/>
    <lineage>
        <taxon>Bacteria</taxon>
        <taxon>Bacillati</taxon>
        <taxon>Actinomycetota</taxon>
        <taxon>Actinomycetes</taxon>
        <taxon>Kitasatosporales</taxon>
        <taxon>Streptomycetaceae</taxon>
        <taxon>Peterkaempfera</taxon>
    </lineage>
</organism>
<dbReference type="InterPro" id="IPR003593">
    <property type="entry name" value="AAA+_ATPase"/>
</dbReference>
<comment type="similarity">
    <text evidence="1 4">Belongs to the AAA ATPase family.</text>
</comment>
<dbReference type="Pfam" id="PF00004">
    <property type="entry name" value="AAA"/>
    <property type="match status" value="1"/>
</dbReference>
<dbReference type="KEGG" id="stri:C7M71_001475"/>
<dbReference type="AlphaFoldDB" id="A0A345T519"/>
<dbReference type="InterPro" id="IPR000182">
    <property type="entry name" value="GNAT_dom"/>
</dbReference>
<protein>
    <submittedName>
        <fullName evidence="6">GNAT family N-acetyltransferase</fullName>
    </submittedName>
</protein>
<feature type="domain" description="N-acetyltransferase" evidence="5">
    <location>
        <begin position="4"/>
        <end position="186"/>
    </location>
</feature>
<dbReference type="InterPro" id="IPR016181">
    <property type="entry name" value="Acyl_CoA_acyltransferase"/>
</dbReference>
<dbReference type="Gene3D" id="3.40.630.30">
    <property type="match status" value="1"/>
</dbReference>